<accession>A0A9D2L843</accession>
<dbReference type="InterPro" id="IPR002347">
    <property type="entry name" value="SDR_fam"/>
</dbReference>
<dbReference type="AlphaFoldDB" id="A0A9D2L843"/>
<dbReference type="PANTHER" id="PTHR42901:SF1">
    <property type="entry name" value="ALCOHOL DEHYDROGENASE"/>
    <property type="match status" value="1"/>
</dbReference>
<dbReference type="InterPro" id="IPR036291">
    <property type="entry name" value="NAD(P)-bd_dom_sf"/>
</dbReference>
<evidence type="ECO:0000313" key="4">
    <source>
        <dbReference type="Proteomes" id="UP000886804"/>
    </source>
</evidence>
<dbReference type="CDD" id="cd05233">
    <property type="entry name" value="SDR_c"/>
    <property type="match status" value="1"/>
</dbReference>
<reference evidence="3" key="1">
    <citation type="journal article" date="2021" name="PeerJ">
        <title>Extensive microbial diversity within the chicken gut microbiome revealed by metagenomics and culture.</title>
        <authorList>
            <person name="Gilroy R."/>
            <person name="Ravi A."/>
            <person name="Getino M."/>
            <person name="Pursley I."/>
            <person name="Horton D.L."/>
            <person name="Alikhan N.F."/>
            <person name="Baker D."/>
            <person name="Gharbi K."/>
            <person name="Hall N."/>
            <person name="Watson M."/>
            <person name="Adriaenssens E.M."/>
            <person name="Foster-Nyarko E."/>
            <person name="Jarju S."/>
            <person name="Secka A."/>
            <person name="Antonio M."/>
            <person name="Oren A."/>
            <person name="Chaudhuri R.R."/>
            <person name="La Ragione R."/>
            <person name="Hildebrand F."/>
            <person name="Pallen M.J."/>
        </authorList>
    </citation>
    <scope>NUCLEOTIDE SEQUENCE</scope>
    <source>
        <strain evidence="3">CHK188-4685</strain>
    </source>
</reference>
<dbReference type="GO" id="GO:0016491">
    <property type="term" value="F:oxidoreductase activity"/>
    <property type="evidence" value="ECO:0007669"/>
    <property type="project" value="UniProtKB-KW"/>
</dbReference>
<dbReference type="Proteomes" id="UP000886804">
    <property type="component" value="Unassembled WGS sequence"/>
</dbReference>
<keyword evidence="2" id="KW-0560">Oxidoreductase</keyword>
<dbReference type="PROSITE" id="PS00061">
    <property type="entry name" value="ADH_SHORT"/>
    <property type="match status" value="1"/>
</dbReference>
<protein>
    <submittedName>
        <fullName evidence="3">SDR family NAD(P)-dependent oxidoreductase</fullName>
    </submittedName>
</protein>
<proteinExistence type="inferred from homology"/>
<dbReference type="PRINTS" id="PR00081">
    <property type="entry name" value="GDHRDH"/>
</dbReference>
<reference evidence="3" key="2">
    <citation type="submission" date="2021-04" db="EMBL/GenBank/DDBJ databases">
        <authorList>
            <person name="Gilroy R."/>
        </authorList>
    </citation>
    <scope>NUCLEOTIDE SEQUENCE</scope>
    <source>
        <strain evidence="3">CHK188-4685</strain>
    </source>
</reference>
<gene>
    <name evidence="3" type="ORF">H9716_06995</name>
</gene>
<comment type="similarity">
    <text evidence="1">Belongs to the short-chain dehydrogenases/reductases (SDR) family.</text>
</comment>
<dbReference type="PANTHER" id="PTHR42901">
    <property type="entry name" value="ALCOHOL DEHYDROGENASE"/>
    <property type="match status" value="1"/>
</dbReference>
<evidence type="ECO:0000256" key="1">
    <source>
        <dbReference type="ARBA" id="ARBA00006484"/>
    </source>
</evidence>
<comment type="caution">
    <text evidence="3">The sequence shown here is derived from an EMBL/GenBank/DDBJ whole genome shotgun (WGS) entry which is preliminary data.</text>
</comment>
<evidence type="ECO:0000313" key="3">
    <source>
        <dbReference type="EMBL" id="HJB07600.1"/>
    </source>
</evidence>
<dbReference type="Gene3D" id="3.40.50.720">
    <property type="entry name" value="NAD(P)-binding Rossmann-like Domain"/>
    <property type="match status" value="1"/>
</dbReference>
<dbReference type="SUPFAM" id="SSF51735">
    <property type="entry name" value="NAD(P)-binding Rossmann-fold domains"/>
    <property type="match status" value="1"/>
</dbReference>
<evidence type="ECO:0000256" key="2">
    <source>
        <dbReference type="ARBA" id="ARBA00023002"/>
    </source>
</evidence>
<dbReference type="EMBL" id="DWYS01000084">
    <property type="protein sequence ID" value="HJB07600.1"/>
    <property type="molecule type" value="Genomic_DNA"/>
</dbReference>
<sequence>MQIAVVTGATSGMGREMVLQLSDHFPFDEIWVIGRRMERLKELQKQTRITLRPFCLDLSRKEDLQVLDQALKEAGGEVKFLVNAAGYGKIGPVGTASFEEEMGMVRLNCEALCAVTRMVLPYMPHNSRIIQFASAAAFLPQPDFAVYAATKSFVLSYSRALGEELRDRDIYVTAVCPGPVKTEFFDLAETTGQIPLYKRLVMANPRHVVRKALNDSILGRPVSVYGLTMKAFRLLAKLAPHGFLLSVMRKLS</sequence>
<dbReference type="Pfam" id="PF00106">
    <property type="entry name" value="adh_short"/>
    <property type="match status" value="1"/>
</dbReference>
<organism evidence="3 4">
    <name type="scientific">Candidatus Enterocloster faecavium</name>
    <dbReference type="NCBI Taxonomy" id="2838560"/>
    <lineage>
        <taxon>Bacteria</taxon>
        <taxon>Bacillati</taxon>
        <taxon>Bacillota</taxon>
        <taxon>Clostridia</taxon>
        <taxon>Lachnospirales</taxon>
        <taxon>Lachnospiraceae</taxon>
        <taxon>Enterocloster</taxon>
    </lineage>
</organism>
<name>A0A9D2L843_9FIRM</name>
<dbReference type="InterPro" id="IPR020904">
    <property type="entry name" value="Sc_DH/Rdtase_CS"/>
</dbReference>